<accession>A0A6C0P6I6</accession>
<comment type="similarity">
    <text evidence="1">Belongs to the TolB family.</text>
</comment>
<evidence type="ECO:0000256" key="1">
    <source>
        <dbReference type="ARBA" id="ARBA00009820"/>
    </source>
</evidence>
<organism evidence="2 3">
    <name type="scientific">Paenibacillus rhizovicinus</name>
    <dbReference type="NCBI Taxonomy" id="2704463"/>
    <lineage>
        <taxon>Bacteria</taxon>
        <taxon>Bacillati</taxon>
        <taxon>Bacillota</taxon>
        <taxon>Bacilli</taxon>
        <taxon>Bacillales</taxon>
        <taxon>Paenibacillaceae</taxon>
        <taxon>Paenibacillus</taxon>
    </lineage>
</organism>
<dbReference type="PANTHER" id="PTHR36842">
    <property type="entry name" value="PROTEIN TOLB HOMOLOG"/>
    <property type="match status" value="1"/>
</dbReference>
<dbReference type="InterPro" id="IPR011659">
    <property type="entry name" value="WD40"/>
</dbReference>
<dbReference type="KEGG" id="prz:GZH47_26810"/>
<dbReference type="SUPFAM" id="SSF82171">
    <property type="entry name" value="DPP6 N-terminal domain-like"/>
    <property type="match status" value="1"/>
</dbReference>
<dbReference type="InterPro" id="IPR011042">
    <property type="entry name" value="6-blade_b-propeller_TolB-like"/>
</dbReference>
<dbReference type="Pfam" id="PF07676">
    <property type="entry name" value="PD40"/>
    <property type="match status" value="1"/>
</dbReference>
<proteinExistence type="inferred from homology"/>
<dbReference type="RefSeq" id="WP_162644042.1">
    <property type="nucleotide sequence ID" value="NZ_CP048286.1"/>
</dbReference>
<protein>
    <recommendedName>
        <fullName evidence="4">Translocation protein TolB</fullName>
    </recommendedName>
</protein>
<dbReference type="AlphaFoldDB" id="A0A6C0P6I6"/>
<dbReference type="Proteomes" id="UP000479114">
    <property type="component" value="Chromosome"/>
</dbReference>
<name>A0A6C0P6I6_9BACL</name>
<evidence type="ECO:0000313" key="2">
    <source>
        <dbReference type="EMBL" id="QHW34045.1"/>
    </source>
</evidence>
<evidence type="ECO:0000313" key="3">
    <source>
        <dbReference type="Proteomes" id="UP000479114"/>
    </source>
</evidence>
<evidence type="ECO:0008006" key="4">
    <source>
        <dbReference type="Google" id="ProtNLM"/>
    </source>
</evidence>
<reference evidence="2 3" key="1">
    <citation type="submission" date="2020-02" db="EMBL/GenBank/DDBJ databases">
        <title>Paenibacillus sp. nov., isolated from rhizosphere soil of tomato.</title>
        <authorList>
            <person name="Weon H.-Y."/>
            <person name="Lee S.A."/>
        </authorList>
    </citation>
    <scope>NUCLEOTIDE SEQUENCE [LARGE SCALE GENOMIC DNA]</scope>
    <source>
        <strain evidence="2 3">14171R-81</strain>
    </source>
</reference>
<dbReference type="EMBL" id="CP048286">
    <property type="protein sequence ID" value="QHW34045.1"/>
    <property type="molecule type" value="Genomic_DNA"/>
</dbReference>
<gene>
    <name evidence="2" type="ORF">GZH47_26810</name>
</gene>
<dbReference type="Gene3D" id="2.120.10.30">
    <property type="entry name" value="TolB, C-terminal domain"/>
    <property type="match status" value="2"/>
</dbReference>
<dbReference type="PANTHER" id="PTHR36842:SF1">
    <property type="entry name" value="PROTEIN TOLB"/>
    <property type="match status" value="1"/>
</dbReference>
<sequence>MKVRRYLHSMTGRGRKLGLALTLITGAAGLGWGLLPDPAAATQRSTLAMPQPDGVSGYPSADASAMQARPAGMERTEAAFVRGGALWVKERGKERQLTPNGGYARNPAWSPDGRWIAYNAGQEQRQIWIVDVGTGKSHLAAPEGGSEFQWSPSLAKDRLAYLQEQELHSVGAEEGDESVDVAGEIGNFSWLPDGSGYLISSAAQLLPDGWTPVRISRIMLATEASDPVQEEQLYVLPKQINDLIVVGTSTFKWSATGAWIAFLATPTASLSADSNTLCVLSLDGKSFLPVTQMARDEQWFQWSRHSSEGDRLAYIDGIGREASSNKRLTVTPVPALQPKAYTPSGFVDQNFAWYGEDSILVSRAAEGAWSGDPGKRPRPSLVKINLSRATQDMVTISPEGWGDFSPVSLSGGAIGWVRSDRTVSNVMLAKSAKHAKKAPVWIQGIDLGDNFYEQWNWLPVLRFKEENKAAK</sequence>
<keyword evidence="3" id="KW-1185">Reference proteome</keyword>